<dbReference type="STRING" id="264251.FB00_08305"/>
<accession>A0A0H2KTI9</accession>
<comment type="caution">
    <text evidence="1">The sequence shown here is derived from an EMBL/GenBank/DDBJ whole genome shotgun (WGS) entry which is preliminary data.</text>
</comment>
<dbReference type="PANTHER" id="PTHR21174:SF0">
    <property type="entry name" value="HD PHOSPHOHYDROLASE FAMILY PROTEIN-RELATED"/>
    <property type="match status" value="1"/>
</dbReference>
<dbReference type="InterPro" id="IPR009218">
    <property type="entry name" value="HD_phosphohydro"/>
</dbReference>
<evidence type="ECO:0000313" key="2">
    <source>
        <dbReference type="Proteomes" id="UP000035265"/>
    </source>
</evidence>
<dbReference type="AlphaFoldDB" id="A0A0H2KTI9"/>
<proteinExistence type="predicted"/>
<dbReference type="Proteomes" id="UP000035265">
    <property type="component" value="Unassembled WGS sequence"/>
</dbReference>
<keyword evidence="2" id="KW-1185">Reference proteome</keyword>
<evidence type="ECO:0000313" key="1">
    <source>
        <dbReference type="EMBL" id="KLN35139.1"/>
    </source>
</evidence>
<dbReference type="PANTHER" id="PTHR21174">
    <property type="match status" value="1"/>
</dbReference>
<dbReference type="PATRIC" id="fig|264251.5.peg.1691"/>
<gene>
    <name evidence="1" type="ORF">FB00_08305</name>
</gene>
<dbReference type="SUPFAM" id="SSF109604">
    <property type="entry name" value="HD-domain/PDEase-like"/>
    <property type="match status" value="1"/>
</dbReference>
<evidence type="ECO:0008006" key="3">
    <source>
        <dbReference type="Google" id="ProtNLM"/>
    </source>
</evidence>
<name>A0A0H2KTI9_9MICO</name>
<dbReference type="EMBL" id="JNBQ01000006">
    <property type="protein sequence ID" value="KLN35139.1"/>
    <property type="molecule type" value="Genomic_DNA"/>
</dbReference>
<reference evidence="1 2" key="1">
    <citation type="submission" date="2014-05" db="EMBL/GenBank/DDBJ databases">
        <title>Cellulosimicrobium funkei U11 genome.</title>
        <authorList>
            <person name="Hu C."/>
            <person name="Gong Y."/>
            <person name="Wan W."/>
            <person name="Jiang M."/>
        </authorList>
    </citation>
    <scope>NUCLEOTIDE SEQUENCE [LARGE SCALE GENOMIC DNA]</scope>
    <source>
        <strain evidence="1 2">U11</strain>
    </source>
</reference>
<protein>
    <recommendedName>
        <fullName evidence="3">Metal-dependent phosphohydrolase</fullName>
    </recommendedName>
</protein>
<dbReference type="RefSeq" id="WP_047232410.1">
    <property type="nucleotide sequence ID" value="NZ_JNBQ01000006.1"/>
</dbReference>
<dbReference type="Gene3D" id="1.10.3210.10">
    <property type="entry name" value="Hypothetical protein af1432"/>
    <property type="match status" value="1"/>
</dbReference>
<sequence length="243" mass="26700">MGVNSADAPQWFLSSFVRSARGAGATAPDDEVRAVGQGLLDRWDQPDRHFHNLRHLADVLGRVDELSQETHDPDLVRLAAWYHGAIFDAKSRATYANKGGEDESASAALASAELTSLGVPEQAVRRVAYLVNALVRHAPDASDFDCAVLCDADLAMLAAEPQRYKEYLKDVRDEYAHIPKPDYVRARIAILTKLLDRRSLFSSPLGAAWEEPARQNLDAELQRLRKEQLKLAEASAPSTGPAS</sequence>
<organism evidence="1 2">
    <name type="scientific">Cellulosimicrobium funkei</name>
    <dbReference type="NCBI Taxonomy" id="264251"/>
    <lineage>
        <taxon>Bacteria</taxon>
        <taxon>Bacillati</taxon>
        <taxon>Actinomycetota</taxon>
        <taxon>Actinomycetes</taxon>
        <taxon>Micrococcales</taxon>
        <taxon>Promicromonosporaceae</taxon>
        <taxon>Cellulosimicrobium</taxon>
    </lineage>
</organism>